<evidence type="ECO:0000313" key="2">
    <source>
        <dbReference type="EMBL" id="RVU38226.1"/>
    </source>
</evidence>
<sequence length="127" mass="13956">MLRKLATLAPAVALAFTFVFSVATAQAQNASPLPTGFNDYPTETRADYVFACMVTNGQTRDMLSRCSCSIDVIATILPYDDYVSAETVLSMRQSAGEKMAIFRHAQFTNTVVADLRRAQAEAEIRCF</sequence>
<dbReference type="EMBL" id="SADE01000001">
    <property type="protein sequence ID" value="RVU38226.1"/>
    <property type="molecule type" value="Genomic_DNA"/>
</dbReference>
<keyword evidence="1" id="KW-0732">Signal</keyword>
<organism evidence="2 3">
    <name type="scientific">Hwanghaeella grinnelliae</name>
    <dbReference type="NCBI Taxonomy" id="2500179"/>
    <lineage>
        <taxon>Bacteria</taxon>
        <taxon>Pseudomonadati</taxon>
        <taxon>Pseudomonadota</taxon>
        <taxon>Alphaproteobacteria</taxon>
        <taxon>Rhodospirillales</taxon>
        <taxon>Rhodospirillaceae</taxon>
        <taxon>Hwanghaeella</taxon>
    </lineage>
</organism>
<gene>
    <name evidence="2" type="ORF">EOI86_02720</name>
</gene>
<reference evidence="3" key="1">
    <citation type="submission" date="2019-01" db="EMBL/GenBank/DDBJ databases">
        <title>Gri0909 isolated from a small marine red alga.</title>
        <authorList>
            <person name="Kim J."/>
            <person name="Jeong S.E."/>
            <person name="Jeon C.O."/>
        </authorList>
    </citation>
    <scope>NUCLEOTIDE SEQUENCE [LARGE SCALE GENOMIC DNA]</scope>
    <source>
        <strain evidence="3">Gri0909</strain>
    </source>
</reference>
<evidence type="ECO:0000313" key="3">
    <source>
        <dbReference type="Proteomes" id="UP000287447"/>
    </source>
</evidence>
<proteinExistence type="predicted"/>
<comment type="caution">
    <text evidence="2">The sequence shown here is derived from an EMBL/GenBank/DDBJ whole genome shotgun (WGS) entry which is preliminary data.</text>
</comment>
<dbReference type="AlphaFoldDB" id="A0A3S2Z931"/>
<dbReference type="Proteomes" id="UP000287447">
    <property type="component" value="Unassembled WGS sequence"/>
</dbReference>
<dbReference type="OrthoDB" id="7277196at2"/>
<evidence type="ECO:0000256" key="1">
    <source>
        <dbReference type="SAM" id="SignalP"/>
    </source>
</evidence>
<feature type="chain" id="PRO_5018788330" evidence="1">
    <location>
        <begin position="28"/>
        <end position="127"/>
    </location>
</feature>
<keyword evidence="3" id="KW-1185">Reference proteome</keyword>
<feature type="signal peptide" evidence="1">
    <location>
        <begin position="1"/>
        <end position="27"/>
    </location>
</feature>
<accession>A0A3S2Z931</accession>
<protein>
    <submittedName>
        <fullName evidence="2">Uncharacterized protein</fullName>
    </submittedName>
</protein>
<name>A0A3S2Z931_9PROT</name>
<dbReference type="RefSeq" id="WP_127763598.1">
    <property type="nucleotide sequence ID" value="NZ_SADE01000001.1"/>
</dbReference>